<evidence type="ECO:0000313" key="3">
    <source>
        <dbReference type="Proteomes" id="UP000239322"/>
    </source>
</evidence>
<sequence length="118" mass="12935">MYVTEPPVARWSGGGRFRAVTGRAGTARTIPAWQQVPGSRQVGGDEPPYDRLLRMTGSPRMTRPLMTRRHVTGRRVAGLRATRLRMTGLVAAAACAALLPMAAEAATRPVMRRRVARR</sequence>
<keyword evidence="3" id="KW-1185">Reference proteome</keyword>
<accession>A0A2S9PN48</accession>
<comment type="caution">
    <text evidence="2">The sequence shown here is derived from an EMBL/GenBank/DDBJ whole genome shotgun (WGS) entry which is preliminary data.</text>
</comment>
<protein>
    <submittedName>
        <fullName evidence="2">Uncharacterized protein</fullName>
    </submittedName>
</protein>
<feature type="non-terminal residue" evidence="2">
    <location>
        <position position="118"/>
    </location>
</feature>
<dbReference type="EMBL" id="PVLV01000655">
    <property type="protein sequence ID" value="PRH75841.1"/>
    <property type="molecule type" value="Genomic_DNA"/>
</dbReference>
<gene>
    <name evidence="2" type="ORF">C6N75_28815</name>
</gene>
<name>A0A2S9PN48_9ACTN</name>
<feature type="transmembrane region" description="Helical" evidence="1">
    <location>
        <begin position="84"/>
        <end position="103"/>
    </location>
</feature>
<keyword evidence="1" id="KW-0472">Membrane</keyword>
<reference evidence="2 3" key="1">
    <citation type="submission" date="2018-03" db="EMBL/GenBank/DDBJ databases">
        <title>Novel Streptomyces sp. from soil.</title>
        <authorList>
            <person name="Tan G.Y.A."/>
            <person name="Lee Z.Y."/>
        </authorList>
    </citation>
    <scope>NUCLEOTIDE SEQUENCE [LARGE SCALE GENOMIC DNA]</scope>
    <source>
        <strain evidence="2 3">ST5x</strain>
    </source>
</reference>
<proteinExistence type="predicted"/>
<evidence type="ECO:0000313" key="2">
    <source>
        <dbReference type="EMBL" id="PRH75841.1"/>
    </source>
</evidence>
<dbReference type="Proteomes" id="UP000239322">
    <property type="component" value="Unassembled WGS sequence"/>
</dbReference>
<keyword evidence="1" id="KW-0812">Transmembrane</keyword>
<organism evidence="2 3">
    <name type="scientific">Streptomyces solincola</name>
    <dbReference type="NCBI Taxonomy" id="2100817"/>
    <lineage>
        <taxon>Bacteria</taxon>
        <taxon>Bacillati</taxon>
        <taxon>Actinomycetota</taxon>
        <taxon>Actinomycetes</taxon>
        <taxon>Kitasatosporales</taxon>
        <taxon>Streptomycetaceae</taxon>
        <taxon>Streptomyces</taxon>
    </lineage>
</organism>
<dbReference type="AlphaFoldDB" id="A0A2S9PN48"/>
<evidence type="ECO:0000256" key="1">
    <source>
        <dbReference type="SAM" id="Phobius"/>
    </source>
</evidence>
<keyword evidence="1" id="KW-1133">Transmembrane helix</keyword>